<dbReference type="InterPro" id="IPR013567">
    <property type="entry name" value="EF_hand_assoc_2"/>
</dbReference>
<evidence type="ECO:0000256" key="4">
    <source>
        <dbReference type="ARBA" id="ARBA00022723"/>
    </source>
</evidence>
<dbReference type="Gene3D" id="3.40.50.720">
    <property type="entry name" value="NAD(P)-binding Rossmann-like Domain"/>
    <property type="match status" value="1"/>
</dbReference>
<evidence type="ECO:0000313" key="16">
    <source>
        <dbReference type="EMBL" id="CAD5326611.1"/>
    </source>
</evidence>
<dbReference type="FunFam" id="3.40.50.720:FF:000321">
    <property type="entry name" value="Chloroplast stem-loop binding protein of 41 kDa a, chloroplastic"/>
    <property type="match status" value="1"/>
</dbReference>
<dbReference type="PROSITE" id="PS50222">
    <property type="entry name" value="EF_HAND_2"/>
    <property type="match status" value="1"/>
</dbReference>
<keyword evidence="3" id="KW-0812">Transmembrane</keyword>
<dbReference type="InterPro" id="IPR052266">
    <property type="entry name" value="Miro-EF-hand_domain"/>
</dbReference>
<feature type="domain" description="EF-hand" evidence="14">
    <location>
        <begin position="332"/>
        <end position="367"/>
    </location>
</feature>
<name>A0A7G2EX51_ARATH</name>
<dbReference type="PROSITE" id="PS00018">
    <property type="entry name" value="EF_HAND_1"/>
    <property type="match status" value="1"/>
</dbReference>
<evidence type="ECO:0000256" key="10">
    <source>
        <dbReference type="ARBA" id="ARBA00022989"/>
    </source>
</evidence>
<dbReference type="PANTHER" id="PTHR46819">
    <property type="entry name" value="EF-HAND CALCIUM-BINDING DOMAIN-CONTAINING PROTEIN 7"/>
    <property type="match status" value="1"/>
</dbReference>
<dbReference type="PANTHER" id="PTHR46819:SF1">
    <property type="entry name" value="EF-HAND CALCIUM-BINDING DOMAIN-CONTAINING PROTEIN 7"/>
    <property type="match status" value="1"/>
</dbReference>
<dbReference type="SUPFAM" id="SSF51735">
    <property type="entry name" value="NAD(P)-binding Rossmann-fold domains"/>
    <property type="match status" value="1"/>
</dbReference>
<dbReference type="InterPro" id="IPR027417">
    <property type="entry name" value="P-loop_NTPase"/>
</dbReference>
<dbReference type="InterPro" id="IPR018247">
    <property type="entry name" value="EF_Hand_1_Ca_BS"/>
</dbReference>
<evidence type="ECO:0000256" key="8">
    <source>
        <dbReference type="ARBA" id="ARBA00022801"/>
    </source>
</evidence>
<accession>A0A7G2EX51</accession>
<comment type="similarity">
    <text evidence="2">Belongs to the mitochondrial Rho GTPase family.</text>
</comment>
<dbReference type="InterPro" id="IPR011992">
    <property type="entry name" value="EF-hand-dom_pair"/>
</dbReference>
<evidence type="ECO:0000313" key="17">
    <source>
        <dbReference type="Proteomes" id="UP000516314"/>
    </source>
</evidence>
<comment type="subcellular location">
    <subcellularLocation>
        <location evidence="1">Mitochondrion outer membrane</location>
        <topology evidence="1">Single-pass type IV membrane protein</topology>
    </subcellularLocation>
</comment>
<dbReference type="GO" id="GO:0003924">
    <property type="term" value="F:GTPase activity"/>
    <property type="evidence" value="ECO:0007669"/>
    <property type="project" value="InterPro"/>
</dbReference>
<dbReference type="CDD" id="cd01892">
    <property type="entry name" value="Miro2"/>
    <property type="match status" value="1"/>
</dbReference>
<evidence type="ECO:0000256" key="5">
    <source>
        <dbReference type="ARBA" id="ARBA00022737"/>
    </source>
</evidence>
<feature type="domain" description="Miro" evidence="15">
    <location>
        <begin position="440"/>
        <end position="609"/>
    </location>
</feature>
<reference evidence="16 17" key="1">
    <citation type="submission" date="2020-09" db="EMBL/GenBank/DDBJ databases">
        <authorList>
            <person name="Ashkenazy H."/>
        </authorList>
    </citation>
    <scope>NUCLEOTIDE SEQUENCE [LARGE SCALE GENOMIC DNA]</scope>
    <source>
        <strain evidence="17">cv. Cdm-0</strain>
    </source>
</reference>
<organism evidence="16 17">
    <name type="scientific">Arabidopsis thaliana</name>
    <name type="common">Mouse-ear cress</name>
    <dbReference type="NCBI Taxonomy" id="3702"/>
    <lineage>
        <taxon>Eukaryota</taxon>
        <taxon>Viridiplantae</taxon>
        <taxon>Streptophyta</taxon>
        <taxon>Embryophyta</taxon>
        <taxon>Tracheophyta</taxon>
        <taxon>Spermatophyta</taxon>
        <taxon>Magnoliopsida</taxon>
        <taxon>eudicotyledons</taxon>
        <taxon>Gunneridae</taxon>
        <taxon>Pentapetalae</taxon>
        <taxon>rosids</taxon>
        <taxon>malvids</taxon>
        <taxon>Brassicales</taxon>
        <taxon>Brassicaceae</taxon>
        <taxon>Camelineae</taxon>
        <taxon>Arabidopsis</taxon>
    </lineage>
</organism>
<dbReference type="Pfam" id="PF08355">
    <property type="entry name" value="EF_assoc_1"/>
    <property type="match status" value="1"/>
</dbReference>
<keyword evidence="13" id="KW-0472">Membrane</keyword>
<dbReference type="FunFam" id="3.40.50.300:FF:000553">
    <property type="entry name" value="Mitochondrial Rho GTPase"/>
    <property type="match status" value="1"/>
</dbReference>
<evidence type="ECO:0000256" key="13">
    <source>
        <dbReference type="ARBA" id="ARBA00023136"/>
    </source>
</evidence>
<dbReference type="GO" id="GO:0005525">
    <property type="term" value="F:GTP binding"/>
    <property type="evidence" value="ECO:0007669"/>
    <property type="project" value="UniProtKB-KW"/>
</dbReference>
<dbReference type="AlphaFoldDB" id="A0A7G2EX51"/>
<keyword evidence="12" id="KW-0342">GTP-binding</keyword>
<keyword evidence="11" id="KW-0496">Mitochondrion</keyword>
<dbReference type="InterPro" id="IPR001806">
    <property type="entry name" value="Small_GTPase"/>
</dbReference>
<protein>
    <submittedName>
        <fullName evidence="16">(thale cress) hypothetical protein</fullName>
    </submittedName>
</protein>
<keyword evidence="6" id="KW-0547">Nucleotide-binding</keyword>
<dbReference type="InterPro" id="IPR002048">
    <property type="entry name" value="EF_hand_dom"/>
</dbReference>
<evidence type="ECO:0000256" key="3">
    <source>
        <dbReference type="ARBA" id="ARBA00022692"/>
    </source>
</evidence>
<dbReference type="Pfam" id="PF08356">
    <property type="entry name" value="EF_assoc_2"/>
    <property type="match status" value="1"/>
</dbReference>
<keyword evidence="5" id="KW-0677">Repeat</keyword>
<dbReference type="SUPFAM" id="SSF52540">
    <property type="entry name" value="P-loop containing nucleoside triphosphate hydrolases"/>
    <property type="match status" value="2"/>
</dbReference>
<evidence type="ECO:0000259" key="15">
    <source>
        <dbReference type="PROSITE" id="PS51423"/>
    </source>
</evidence>
<dbReference type="InterPro" id="IPR016040">
    <property type="entry name" value="NAD(P)-bd_dom"/>
</dbReference>
<keyword evidence="9" id="KW-0106">Calcium</keyword>
<keyword evidence="8" id="KW-0378">Hydrolase</keyword>
<keyword evidence="7" id="KW-1000">Mitochondrion outer membrane</keyword>
<keyword evidence="4" id="KW-0479">Metal-binding</keyword>
<dbReference type="InterPro" id="IPR020860">
    <property type="entry name" value="MIRO_dom"/>
</dbReference>
<dbReference type="GO" id="GO:0005741">
    <property type="term" value="C:mitochondrial outer membrane"/>
    <property type="evidence" value="ECO:0007669"/>
    <property type="project" value="UniProtKB-SubCell"/>
</dbReference>
<dbReference type="FunFam" id="1.10.238.10:FF:000212">
    <property type="entry name" value="Mitochondrial Rho GTPase"/>
    <property type="match status" value="1"/>
</dbReference>
<evidence type="ECO:0000256" key="11">
    <source>
        <dbReference type="ARBA" id="ARBA00023128"/>
    </source>
</evidence>
<evidence type="ECO:0000256" key="9">
    <source>
        <dbReference type="ARBA" id="ARBA00022837"/>
    </source>
</evidence>
<dbReference type="FunFam" id="1.10.238.10:FF:000011">
    <property type="entry name" value="Mitochondrial Rho GTPase"/>
    <property type="match status" value="1"/>
</dbReference>
<proteinExistence type="inferred from homology"/>
<dbReference type="EMBL" id="LR881468">
    <property type="protein sequence ID" value="CAD5326611.1"/>
    <property type="molecule type" value="Genomic_DNA"/>
</dbReference>
<gene>
    <name evidence="16" type="ORF">AT9943_LOCUS14366</name>
</gene>
<dbReference type="SUPFAM" id="SSF47473">
    <property type="entry name" value="EF-hand"/>
    <property type="match status" value="1"/>
</dbReference>
<evidence type="ECO:0000256" key="7">
    <source>
        <dbReference type="ARBA" id="ARBA00022787"/>
    </source>
</evidence>
<evidence type="ECO:0000259" key="14">
    <source>
        <dbReference type="PROSITE" id="PS50222"/>
    </source>
</evidence>
<dbReference type="Pfam" id="PF13460">
    <property type="entry name" value="NAD_binding_10"/>
    <property type="match status" value="1"/>
</dbReference>
<dbReference type="Gene3D" id="3.40.50.300">
    <property type="entry name" value="P-loop containing nucleotide triphosphate hydrolases"/>
    <property type="match status" value="2"/>
</dbReference>
<dbReference type="GO" id="GO:0005509">
    <property type="term" value="F:calcium ion binding"/>
    <property type="evidence" value="ECO:0007669"/>
    <property type="project" value="InterPro"/>
</dbReference>
<dbReference type="Gene3D" id="1.10.238.10">
    <property type="entry name" value="EF-hand"/>
    <property type="match status" value="2"/>
</dbReference>
<evidence type="ECO:0000256" key="12">
    <source>
        <dbReference type="ARBA" id="ARBA00023134"/>
    </source>
</evidence>
<feature type="domain" description="Miro" evidence="15">
    <location>
        <begin position="12"/>
        <end position="196"/>
    </location>
</feature>
<dbReference type="InterPro" id="IPR013566">
    <property type="entry name" value="EF_hand_assoc_1"/>
</dbReference>
<dbReference type="Proteomes" id="UP000516314">
    <property type="component" value="Chromosome 3"/>
</dbReference>
<dbReference type="PROSITE" id="PS51423">
    <property type="entry name" value="MIRO"/>
    <property type="match status" value="2"/>
</dbReference>
<dbReference type="SMART" id="SM00174">
    <property type="entry name" value="RHO"/>
    <property type="match status" value="1"/>
</dbReference>
<evidence type="ECO:0000256" key="2">
    <source>
        <dbReference type="ARBA" id="ARBA00007981"/>
    </source>
</evidence>
<dbReference type="InterPro" id="IPR036291">
    <property type="entry name" value="NAD(P)-bd_dom_sf"/>
</dbReference>
<sequence length="960" mass="106504">MMLGGKSSAGGRTSLRVAVAGDKGTGKSSLISAVASETFPDNVPRVLPPITLPADAFPDYIPITIVDTPSRSSFFFSLLYLYICIFFLVKENLVKADVVLLTYACDQPSTLDRLSSYWLPELRRLEVSYLFIAEISYLRILLQLDLRDERSPARLEDIMSPIMKEYREIETCIECSALTLIQVPDVFYFASKAVLHPTFPLFDQEKQCLKPRLRRAVQRIFNLCDHDLDGALNDAELNDFQVNCFGAPLDPVELMGVKKVVQERQPDGVTDLGLTLPGFLFLFSLFIERGRPETAWAILRKCGYNDSLELHAELLPVPAKQSPDQSIELTNEAMDFLSGIFQLYDLDNDGALQPAELDDLFQTAPDSPWLEDPYKEAAEKTPGGSLTINGFLSEWALMTLLDPRKSLANLTYIGYGHDPASTFSVTRKRSVDRKKQRTERNVFQCFVFGPKKSGKSALLDSFLGRKFSNSYKATMGERYAANVIDQPGGSKKTLILREIPEDRVKKFLTNKESLAACDVAVVVYDSSDVYSWRKAREILMEVARRGEERGYGTPCLLVAAKDDLDPYPMSVQESDRVCMELGIDIPVSLSMKLGEPNSLFSRIVSTAENPHMSIPETESGRRSRNIRQLASSVGEKKNVLIVNTNSGGHAVIGFYFAKELLSAGHAVTILTVGDESSDKMKKPPFNRFSEIVSGGGKTVWGNPANVANVVGGETFDVVLDNNGKDLDTVRPVVDWAKSSGVKQFLFISSAGIYKSTEQPPHDAVKADAGHVVVEKYLAETFGNWASFRPQYMIGSGNNKDCEEWFFDRIVRDRAVPIPGSGLQLTNISHVRDLSSMLTSAVTNPEAASGNIFNCVSDRAVTLDGMAKLCAAAAGKTVEIVHYDPKAIGVDAKKAFPFRNMHFYAEPRAAKDLLGWESKTNLPEDLKERFEEYVKIGRDKKEIKFELDDKILEALKTPVAA</sequence>
<evidence type="ECO:0000256" key="6">
    <source>
        <dbReference type="ARBA" id="ARBA00022741"/>
    </source>
</evidence>
<dbReference type="Pfam" id="PF00071">
    <property type="entry name" value="Ras"/>
    <property type="match status" value="1"/>
</dbReference>
<evidence type="ECO:0000256" key="1">
    <source>
        <dbReference type="ARBA" id="ARBA00004200"/>
    </source>
</evidence>
<keyword evidence="10" id="KW-1133">Transmembrane helix</keyword>